<evidence type="ECO:0000313" key="16">
    <source>
        <dbReference type="EMBL" id="JAG52313.1"/>
    </source>
</evidence>
<evidence type="ECO:0000256" key="6">
    <source>
        <dbReference type="ARBA" id="ARBA00022771"/>
    </source>
</evidence>
<accession>A0A0A9WAR0</accession>
<sequence>MADYFDEMSWTPLADGQAPDGYLHFARLLRDFGMFEELGETQRLPPPTSKAVIEKLPSVEINEPGAKCTICLKDFDAKEKAKQLPCIHAFHDDCILPWLNKTSTCPMCRHDLPTDDETYEAYKKAKKRDLAREEEIDQLHNSMFT</sequence>
<evidence type="ECO:0000256" key="1">
    <source>
        <dbReference type="ARBA" id="ARBA00000900"/>
    </source>
</evidence>
<comment type="catalytic activity">
    <reaction evidence="1">
        <text>S-ubiquitinyl-[E2 ubiquitin-conjugating enzyme]-L-cysteine + [acceptor protein]-L-lysine = [E2 ubiquitin-conjugating enzyme]-L-cysteine + N(6)-ubiquitinyl-[acceptor protein]-L-lysine.</text>
        <dbReference type="EC" id="2.3.2.27"/>
    </reaction>
</comment>
<dbReference type="GO" id="GO:0008270">
    <property type="term" value="F:zinc ion binding"/>
    <property type="evidence" value="ECO:0007669"/>
    <property type="project" value="UniProtKB-KW"/>
</dbReference>
<evidence type="ECO:0000256" key="13">
    <source>
        <dbReference type="PROSITE-ProRule" id="PRU00175"/>
    </source>
</evidence>
<dbReference type="InterPro" id="IPR001841">
    <property type="entry name" value="Znf_RING"/>
</dbReference>
<dbReference type="PROSITE" id="PS50089">
    <property type="entry name" value="ZF_RING_2"/>
    <property type="match status" value="1"/>
</dbReference>
<evidence type="ECO:0000256" key="2">
    <source>
        <dbReference type="ARBA" id="ARBA00004906"/>
    </source>
</evidence>
<dbReference type="FunFam" id="3.30.40.10:FF:000127">
    <property type="entry name" value="E3 ubiquitin-protein ligase RNF181"/>
    <property type="match status" value="1"/>
</dbReference>
<keyword evidence="4" id="KW-0808">Transferase</keyword>
<dbReference type="PANTHER" id="PTHR15710">
    <property type="entry name" value="E3 UBIQUITIN-PROTEIN LIGASE PRAJA"/>
    <property type="match status" value="1"/>
</dbReference>
<evidence type="ECO:0000256" key="9">
    <source>
        <dbReference type="ARBA" id="ARBA00038197"/>
    </source>
</evidence>
<comment type="similarity">
    <text evidence="9">Belongs to the RNF181 family.</text>
</comment>
<gene>
    <name evidence="15" type="ORF">CM83_41289</name>
</gene>
<evidence type="ECO:0000256" key="7">
    <source>
        <dbReference type="ARBA" id="ARBA00022786"/>
    </source>
</evidence>
<keyword evidence="5" id="KW-0479">Metal-binding</keyword>
<dbReference type="AlphaFoldDB" id="A0A0A9WAR0"/>
<keyword evidence="6 13" id="KW-0863">Zinc-finger</keyword>
<evidence type="ECO:0000256" key="11">
    <source>
        <dbReference type="ARBA" id="ARBA00041674"/>
    </source>
</evidence>
<dbReference type="InterPro" id="IPR013083">
    <property type="entry name" value="Znf_RING/FYVE/PHD"/>
</dbReference>
<dbReference type="SUPFAM" id="SSF57850">
    <property type="entry name" value="RING/U-box"/>
    <property type="match status" value="1"/>
</dbReference>
<evidence type="ECO:0000256" key="4">
    <source>
        <dbReference type="ARBA" id="ARBA00022679"/>
    </source>
</evidence>
<evidence type="ECO:0000256" key="3">
    <source>
        <dbReference type="ARBA" id="ARBA00012483"/>
    </source>
</evidence>
<dbReference type="CDD" id="cd16669">
    <property type="entry name" value="RING-H2_RNF181"/>
    <property type="match status" value="1"/>
</dbReference>
<protein>
    <recommendedName>
        <fullName evidence="10">E3 ubiquitin-protein ligase RNF181</fullName>
        <ecNumber evidence="3">2.3.2.27</ecNumber>
    </recommendedName>
    <alternativeName>
        <fullName evidence="11">RING finger protein 181</fullName>
    </alternativeName>
</protein>
<reference evidence="15" key="1">
    <citation type="journal article" date="2014" name="PLoS ONE">
        <title>Transcriptome-Based Identification of ABC Transporters in the Western Tarnished Plant Bug Lygus hesperus.</title>
        <authorList>
            <person name="Hull J.J."/>
            <person name="Chaney K."/>
            <person name="Geib S.M."/>
            <person name="Fabrick J.A."/>
            <person name="Brent C.S."/>
            <person name="Walsh D."/>
            <person name="Lavine L.C."/>
        </authorList>
    </citation>
    <scope>NUCLEOTIDE SEQUENCE</scope>
</reference>
<organism evidence="15">
    <name type="scientific">Lygus hesperus</name>
    <name type="common">Western plant bug</name>
    <dbReference type="NCBI Taxonomy" id="30085"/>
    <lineage>
        <taxon>Eukaryota</taxon>
        <taxon>Metazoa</taxon>
        <taxon>Ecdysozoa</taxon>
        <taxon>Arthropoda</taxon>
        <taxon>Hexapoda</taxon>
        <taxon>Insecta</taxon>
        <taxon>Pterygota</taxon>
        <taxon>Neoptera</taxon>
        <taxon>Paraneoptera</taxon>
        <taxon>Hemiptera</taxon>
        <taxon>Heteroptera</taxon>
        <taxon>Panheteroptera</taxon>
        <taxon>Cimicomorpha</taxon>
        <taxon>Miridae</taxon>
        <taxon>Mirini</taxon>
        <taxon>Lygus</taxon>
    </lineage>
</organism>
<reference evidence="16" key="3">
    <citation type="submission" date="2014-09" db="EMBL/GenBank/DDBJ databases">
        <authorList>
            <person name="Magalhaes I.L.F."/>
            <person name="Oliveira U."/>
            <person name="Santos F.R."/>
            <person name="Vidigal T.H.D.A."/>
            <person name="Brescovit A.D."/>
            <person name="Santos A.J."/>
        </authorList>
    </citation>
    <scope>NUCLEOTIDE SEQUENCE</scope>
</reference>
<dbReference type="PANTHER" id="PTHR15710:SF160">
    <property type="entry name" value="E3 UBIQUITIN-PROTEIN LIGASE RNF181"/>
    <property type="match status" value="1"/>
</dbReference>
<comment type="function">
    <text evidence="12">E3 ubiquitin-protein ligase which accepts ubiquitin from an E2 ubiquitin-conjugating enzyme in the form of a thioester and then directly transfers the ubiquitin to targeted substrates. Catalyzes monoubiquitination of 26S proteasome subunit PSMC2/RPT1.</text>
</comment>
<evidence type="ECO:0000256" key="12">
    <source>
        <dbReference type="ARBA" id="ARBA00045940"/>
    </source>
</evidence>
<dbReference type="GO" id="GO:0061630">
    <property type="term" value="F:ubiquitin protein ligase activity"/>
    <property type="evidence" value="ECO:0007669"/>
    <property type="project" value="UniProtKB-EC"/>
</dbReference>
<dbReference type="EMBL" id="GBRD01008046">
    <property type="protein sequence ID" value="JAG57775.1"/>
    <property type="molecule type" value="Transcribed_RNA"/>
</dbReference>
<dbReference type="GO" id="GO:0005737">
    <property type="term" value="C:cytoplasm"/>
    <property type="evidence" value="ECO:0007669"/>
    <property type="project" value="TreeGrafter"/>
</dbReference>
<dbReference type="EMBL" id="GBHO01038077">
    <property type="protein sequence ID" value="JAG05527.1"/>
    <property type="molecule type" value="Transcribed_RNA"/>
</dbReference>
<dbReference type="GO" id="GO:0016567">
    <property type="term" value="P:protein ubiquitination"/>
    <property type="evidence" value="ECO:0007669"/>
    <property type="project" value="TreeGrafter"/>
</dbReference>
<dbReference type="Gene3D" id="3.30.40.10">
    <property type="entry name" value="Zinc/RING finger domain, C3HC4 (zinc finger)"/>
    <property type="match status" value="1"/>
</dbReference>
<evidence type="ECO:0000256" key="8">
    <source>
        <dbReference type="ARBA" id="ARBA00022833"/>
    </source>
</evidence>
<evidence type="ECO:0000256" key="10">
    <source>
        <dbReference type="ARBA" id="ARBA00039317"/>
    </source>
</evidence>
<feature type="domain" description="RING-type" evidence="14">
    <location>
        <begin position="68"/>
        <end position="109"/>
    </location>
</feature>
<dbReference type="SMART" id="SM00184">
    <property type="entry name" value="RING"/>
    <property type="match status" value="1"/>
</dbReference>
<evidence type="ECO:0000259" key="14">
    <source>
        <dbReference type="PROSITE" id="PS50089"/>
    </source>
</evidence>
<evidence type="ECO:0000313" key="15">
    <source>
        <dbReference type="EMBL" id="JAG05527.1"/>
    </source>
</evidence>
<evidence type="ECO:0000256" key="5">
    <source>
        <dbReference type="ARBA" id="ARBA00022723"/>
    </source>
</evidence>
<name>A0A0A9WAR0_LYGHE</name>
<keyword evidence="7" id="KW-0833">Ubl conjugation pathway</keyword>
<dbReference type="EMBL" id="GBRD01013513">
    <property type="protein sequence ID" value="JAG52313.1"/>
    <property type="molecule type" value="Transcribed_RNA"/>
</dbReference>
<keyword evidence="8" id="KW-0862">Zinc</keyword>
<reference evidence="15" key="2">
    <citation type="submission" date="2014-07" db="EMBL/GenBank/DDBJ databases">
        <authorList>
            <person name="Hull J."/>
        </authorList>
    </citation>
    <scope>NUCLEOTIDE SEQUENCE</scope>
</reference>
<dbReference type="Pfam" id="PF13639">
    <property type="entry name" value="zf-RING_2"/>
    <property type="match status" value="1"/>
</dbReference>
<dbReference type="EC" id="2.3.2.27" evidence="3"/>
<proteinExistence type="inferred from homology"/>
<comment type="pathway">
    <text evidence="2">Protein modification; protein ubiquitination.</text>
</comment>